<keyword evidence="3" id="KW-0645">Protease</keyword>
<dbReference type="SUPFAM" id="SSF55486">
    <property type="entry name" value="Metalloproteases ('zincins'), catalytic domain"/>
    <property type="match status" value="1"/>
</dbReference>
<evidence type="ECO:0000256" key="5">
    <source>
        <dbReference type="ARBA" id="ARBA00022729"/>
    </source>
</evidence>
<protein>
    <submittedName>
        <fullName evidence="12">Extracellular metalloprotease</fullName>
    </submittedName>
</protein>
<evidence type="ECO:0000256" key="3">
    <source>
        <dbReference type="ARBA" id="ARBA00022670"/>
    </source>
</evidence>
<evidence type="ECO:0000256" key="9">
    <source>
        <dbReference type="ARBA" id="ARBA00023157"/>
    </source>
</evidence>
<evidence type="ECO:0000259" key="11">
    <source>
        <dbReference type="Pfam" id="PF05572"/>
    </source>
</evidence>
<comment type="similarity">
    <text evidence="2">Belongs to the peptidase M43B family.</text>
</comment>
<keyword evidence="6" id="KW-0378">Hydrolase</keyword>
<keyword evidence="9" id="KW-1015">Disulfide bond</keyword>
<feature type="chain" id="PRO_5047168285" evidence="10">
    <location>
        <begin position="18"/>
        <end position="276"/>
    </location>
</feature>
<keyword evidence="5 10" id="KW-0732">Signal</keyword>
<feature type="domain" description="Peptidase M43 pregnancy-associated plasma-A" evidence="11">
    <location>
        <begin position="178"/>
        <end position="264"/>
    </location>
</feature>
<gene>
    <name evidence="12" type="ORF">SUNI508_08173</name>
</gene>
<dbReference type="InterPro" id="IPR024079">
    <property type="entry name" value="MetalloPept_cat_dom_sf"/>
</dbReference>
<feature type="signal peptide" evidence="10">
    <location>
        <begin position="1"/>
        <end position="17"/>
    </location>
</feature>
<reference evidence="12 13" key="1">
    <citation type="journal article" date="2024" name="J. Plant Pathol.">
        <title>Sequence and assembly of the genome of Seiridium unicorne, isolate CBS 538.82, causal agent of cypress canker disease.</title>
        <authorList>
            <person name="Scali E."/>
            <person name="Rocca G.D."/>
            <person name="Danti R."/>
            <person name="Garbelotto M."/>
            <person name="Barberini S."/>
            <person name="Baroncelli R."/>
            <person name="Emiliani G."/>
        </authorList>
    </citation>
    <scope>NUCLEOTIDE SEQUENCE [LARGE SCALE GENOMIC DNA]</scope>
    <source>
        <strain evidence="12 13">BM-138-508</strain>
    </source>
</reference>
<comment type="caution">
    <text evidence="12">The sequence shown here is derived from an EMBL/GenBank/DDBJ whole genome shotgun (WGS) entry which is preliminary data.</text>
</comment>
<proteinExistence type="inferred from homology"/>
<dbReference type="EMBL" id="JARVKF010000385">
    <property type="protein sequence ID" value="KAK9418446.1"/>
    <property type="molecule type" value="Genomic_DNA"/>
</dbReference>
<evidence type="ECO:0000256" key="4">
    <source>
        <dbReference type="ARBA" id="ARBA00022723"/>
    </source>
</evidence>
<accession>A0ABR2UVM8</accession>
<name>A0ABR2UVM8_9PEZI</name>
<comment type="function">
    <text evidence="1">Secreted metalloproteinase that allows assimilation of proteinaceous substrates.</text>
</comment>
<organism evidence="12 13">
    <name type="scientific">Seiridium unicorne</name>
    <dbReference type="NCBI Taxonomy" id="138068"/>
    <lineage>
        <taxon>Eukaryota</taxon>
        <taxon>Fungi</taxon>
        <taxon>Dikarya</taxon>
        <taxon>Ascomycota</taxon>
        <taxon>Pezizomycotina</taxon>
        <taxon>Sordariomycetes</taxon>
        <taxon>Xylariomycetidae</taxon>
        <taxon>Amphisphaeriales</taxon>
        <taxon>Sporocadaceae</taxon>
        <taxon>Seiridium</taxon>
    </lineage>
</organism>
<dbReference type="Pfam" id="PF05572">
    <property type="entry name" value="Peptidase_M43"/>
    <property type="match status" value="1"/>
</dbReference>
<sequence length="276" mass="29805">MQLKPLIFSAFVASAAAVQRCAAPEPTEEQLEISMQMAADEANHLAATGDQFHIEATIATNVYFHVVASGTTVAAGYLTNATLDDQLDVMNEAYAPHGISFTDAGRDWTINANWAKDGAETAMKTALHKGTYADVNIYFVPTMDAFGYCYLPQTVSSNAILIQDGCTILSSTVPGGAETDYNYGYTVVHEVGHWFGLYHTFQGACGTVGDSVADTPPEKTAASGCPATRDTCTGGGTDPIHNYMDYSDDTCYTEFTAGQQTRMYSQWNTYRSKYVS</sequence>
<keyword evidence="13" id="KW-1185">Reference proteome</keyword>
<dbReference type="PANTHER" id="PTHR47466">
    <property type="match status" value="1"/>
</dbReference>
<dbReference type="PANTHER" id="PTHR47466:SF1">
    <property type="entry name" value="METALLOPROTEASE MEP1 (AFU_ORTHOLOGUE AFUA_1G07730)-RELATED"/>
    <property type="match status" value="1"/>
</dbReference>
<dbReference type="CDD" id="cd04275">
    <property type="entry name" value="ZnMc_pappalysin_like"/>
    <property type="match status" value="1"/>
</dbReference>
<evidence type="ECO:0000256" key="2">
    <source>
        <dbReference type="ARBA" id="ARBA00008721"/>
    </source>
</evidence>
<evidence type="ECO:0000256" key="1">
    <source>
        <dbReference type="ARBA" id="ARBA00003174"/>
    </source>
</evidence>
<dbReference type="Proteomes" id="UP001408356">
    <property type="component" value="Unassembled WGS sequence"/>
</dbReference>
<dbReference type="Gene3D" id="3.40.390.10">
    <property type="entry name" value="Collagenase (Catalytic Domain)"/>
    <property type="match status" value="1"/>
</dbReference>
<evidence type="ECO:0000256" key="8">
    <source>
        <dbReference type="ARBA" id="ARBA00023049"/>
    </source>
</evidence>
<evidence type="ECO:0000313" key="13">
    <source>
        <dbReference type="Proteomes" id="UP001408356"/>
    </source>
</evidence>
<evidence type="ECO:0000256" key="7">
    <source>
        <dbReference type="ARBA" id="ARBA00022833"/>
    </source>
</evidence>
<keyword evidence="8 12" id="KW-0482">Metalloprotease</keyword>
<evidence type="ECO:0000256" key="6">
    <source>
        <dbReference type="ARBA" id="ARBA00022801"/>
    </source>
</evidence>
<evidence type="ECO:0000256" key="10">
    <source>
        <dbReference type="SAM" id="SignalP"/>
    </source>
</evidence>
<evidence type="ECO:0000313" key="12">
    <source>
        <dbReference type="EMBL" id="KAK9418446.1"/>
    </source>
</evidence>
<dbReference type="InterPro" id="IPR008754">
    <property type="entry name" value="Peptidase_M43"/>
</dbReference>
<dbReference type="GO" id="GO:0008237">
    <property type="term" value="F:metallopeptidase activity"/>
    <property type="evidence" value="ECO:0007669"/>
    <property type="project" value="UniProtKB-KW"/>
</dbReference>
<keyword evidence="7" id="KW-0862">Zinc</keyword>
<keyword evidence="4" id="KW-0479">Metal-binding</keyword>